<dbReference type="Proteomes" id="UP001222275">
    <property type="component" value="Chromosome"/>
</dbReference>
<name>A0ABY8C8C9_9GAMM</name>
<proteinExistence type="predicted"/>
<reference evidence="1 2" key="1">
    <citation type="submission" date="2022-06" db="EMBL/GenBank/DDBJ databases">
        <title>Thiomicrohabdus sp. nov, an obligately chemolithoautotrophic, sulfur-oxidizing bacterium isolated from beach of Guanyin Mountain. Amoy.</title>
        <authorList>
            <person name="Zhu H."/>
        </authorList>
    </citation>
    <scope>NUCLEOTIDE SEQUENCE [LARGE SCALE GENOMIC DNA]</scope>
    <source>
        <strain evidence="1 2">XGS-01</strain>
    </source>
</reference>
<evidence type="ECO:0000313" key="1">
    <source>
        <dbReference type="EMBL" id="WEJ61797.1"/>
    </source>
</evidence>
<protein>
    <submittedName>
        <fullName evidence="1">PilZ domain-containing protein</fullName>
    </submittedName>
</protein>
<dbReference type="RefSeq" id="WP_275594056.1">
    <property type="nucleotide sequence ID" value="NZ_CP102381.1"/>
</dbReference>
<accession>A0ABY8C8C9</accession>
<gene>
    <name evidence="1" type="ORF">NR989_07190</name>
</gene>
<sequence length="273" mass="31019">MIQMDLEQRQSSRFSRPFQVTNHEDTDFSSPFDGFDVNLTGLSFWVDEADYFLPGQVISVCVKNTETQETYCLEGIEVVHQRQQDDRFLCGCHIAQVTSSQLLAHHRIVMTDANTAVVSMQHTNLNEFDFVEDGSELSADEADYQEASMALNLAVSELQSSRQWGLALLKDISDTLTTAQNGLLEVSEIEKMFQQFSKYYEHMSDTTIALGMLAKLLAHTPNDPKDRQAWKTLVADFESRFLTEEQQIAYDFMHQGLSAEEAIKLAESYLSEK</sequence>
<keyword evidence="2" id="KW-1185">Reference proteome</keyword>
<dbReference type="EMBL" id="CP102381">
    <property type="protein sequence ID" value="WEJ61797.1"/>
    <property type="molecule type" value="Genomic_DNA"/>
</dbReference>
<organism evidence="1 2">
    <name type="scientific">Thiomicrorhabdus lithotrophica</name>
    <dbReference type="NCBI Taxonomy" id="2949997"/>
    <lineage>
        <taxon>Bacteria</taxon>
        <taxon>Pseudomonadati</taxon>
        <taxon>Pseudomonadota</taxon>
        <taxon>Gammaproteobacteria</taxon>
        <taxon>Thiotrichales</taxon>
        <taxon>Piscirickettsiaceae</taxon>
        <taxon>Thiomicrorhabdus</taxon>
    </lineage>
</organism>
<evidence type="ECO:0000313" key="2">
    <source>
        <dbReference type="Proteomes" id="UP001222275"/>
    </source>
</evidence>